<evidence type="ECO:0000313" key="2">
    <source>
        <dbReference type="Proteomes" id="UP001529343"/>
    </source>
</evidence>
<reference evidence="1 2" key="2">
    <citation type="submission" date="2023-06" db="EMBL/GenBank/DDBJ databases">
        <authorList>
            <person name="Zeman M."/>
            <person name="Kubasova T."/>
            <person name="Jahodarova E."/>
            <person name="Nykrynova M."/>
            <person name="Rychlik I."/>
        </authorList>
    </citation>
    <scope>NUCLEOTIDE SEQUENCE [LARGE SCALE GENOMIC DNA]</scope>
    <source>
        <strain evidence="1 2">161_Gplus</strain>
    </source>
</reference>
<dbReference type="RefSeq" id="WP_289585713.1">
    <property type="nucleotide sequence ID" value="NZ_JAUDDW010000003.1"/>
</dbReference>
<evidence type="ECO:0000313" key="1">
    <source>
        <dbReference type="EMBL" id="MDM8265872.1"/>
    </source>
</evidence>
<comment type="caution">
    <text evidence="1">The sequence shown here is derived from an EMBL/GenBank/DDBJ whole genome shotgun (WGS) entry which is preliminary data.</text>
</comment>
<organism evidence="1 2">
    <name type="scientific">Limosilactobacillus pontis</name>
    <dbReference type="NCBI Taxonomy" id="35787"/>
    <lineage>
        <taxon>Bacteria</taxon>
        <taxon>Bacillati</taxon>
        <taxon>Bacillota</taxon>
        <taxon>Bacilli</taxon>
        <taxon>Lactobacillales</taxon>
        <taxon>Lactobacillaceae</taxon>
        <taxon>Limosilactobacillus</taxon>
    </lineage>
</organism>
<dbReference type="Proteomes" id="UP001529343">
    <property type="component" value="Unassembled WGS sequence"/>
</dbReference>
<sequence length="141" mass="16122">MKFIQYNLAGKVVEQYSCDFDQLKANPIGEKVRVTMDNGKICVGFWDTFLGQGKVQTAEISQYDLDEKTSKLRSLNSIVTFVATSRIAKLEAILHSNPRWGTWPTNKFEFSKPVKIDPELDPFKNWPIKKHPAKIAECRIS</sequence>
<proteinExistence type="predicted"/>
<reference evidence="2" key="1">
    <citation type="submission" date="2023-06" db="EMBL/GenBank/DDBJ databases">
        <title>Identification and characterization of horizontal gene transfer across gut microbiota members of farm animals based on homology search.</title>
        <authorList>
            <person name="Zeman M."/>
            <person name="Kubasova T."/>
            <person name="Jahodarova E."/>
            <person name="Nykrynova M."/>
            <person name="Rychlik I."/>
        </authorList>
    </citation>
    <scope>NUCLEOTIDE SEQUENCE [LARGE SCALE GENOMIC DNA]</scope>
    <source>
        <strain evidence="2">161_Gplus</strain>
    </source>
</reference>
<name>A0ABT7UVY6_9LACO</name>
<protein>
    <submittedName>
        <fullName evidence="1">Uncharacterized protein</fullName>
    </submittedName>
</protein>
<dbReference type="EMBL" id="JAUDDW010000003">
    <property type="protein sequence ID" value="MDM8265872.1"/>
    <property type="molecule type" value="Genomic_DNA"/>
</dbReference>
<accession>A0ABT7UVY6</accession>
<keyword evidence="2" id="KW-1185">Reference proteome</keyword>
<gene>
    <name evidence="1" type="ORF">QUW44_01620</name>
</gene>